<evidence type="ECO:0000313" key="4">
    <source>
        <dbReference type="EMBL" id="CAI75597.1"/>
    </source>
</evidence>
<dbReference type="eggNOG" id="KOG2206">
    <property type="taxonomic scope" value="Eukaryota"/>
</dbReference>
<feature type="compositionally biased region" description="Low complexity" evidence="2">
    <location>
        <begin position="289"/>
        <end position="300"/>
    </location>
</feature>
<dbReference type="GO" id="GO:0071036">
    <property type="term" value="P:nuclear polyadenylation-dependent snoRNA catabolic process"/>
    <property type="evidence" value="ECO:0007669"/>
    <property type="project" value="TreeGrafter"/>
</dbReference>
<gene>
    <name evidence="4" type="ORF">TA04265</name>
</gene>
<keyword evidence="4" id="KW-0540">Nuclease</keyword>
<feature type="coiled-coil region" evidence="1">
    <location>
        <begin position="217"/>
        <end position="244"/>
    </location>
</feature>
<feature type="region of interest" description="Disordered" evidence="2">
    <location>
        <begin position="274"/>
        <end position="303"/>
    </location>
</feature>
<keyword evidence="4" id="KW-0378">Hydrolase</keyword>
<reference evidence="4 5" key="1">
    <citation type="journal article" date="2005" name="Science">
        <title>Genome of the host-cell transforming parasite Theileria annulata compared with T. parva.</title>
        <authorList>
            <person name="Pain A."/>
            <person name="Renauld H."/>
            <person name="Berriman M."/>
            <person name="Murphy L."/>
            <person name="Yeats C.A."/>
            <person name="Weir W."/>
            <person name="Kerhornou A."/>
            <person name="Aslett M."/>
            <person name="Bishop R."/>
            <person name="Bouchier C."/>
            <person name="Cochet M."/>
            <person name="Coulson R.M.R."/>
            <person name="Cronin A."/>
            <person name="de Villiers E.P."/>
            <person name="Fraser A."/>
            <person name="Fosker N."/>
            <person name="Gardner M."/>
            <person name="Goble A."/>
            <person name="Griffiths-Jones S."/>
            <person name="Harris D.E."/>
            <person name="Katzer F."/>
            <person name="Larke N."/>
            <person name="Lord A."/>
            <person name="Maser P."/>
            <person name="McKellar S."/>
            <person name="Mooney P."/>
            <person name="Morton F."/>
            <person name="Nene V."/>
            <person name="O'Neil S."/>
            <person name="Price C."/>
            <person name="Quail M.A."/>
            <person name="Rabbinowitsch E."/>
            <person name="Rawlings N.D."/>
            <person name="Rutter S."/>
            <person name="Saunders D."/>
            <person name="Seeger K."/>
            <person name="Shah T."/>
            <person name="Squares R."/>
            <person name="Squares S."/>
            <person name="Tivey A."/>
            <person name="Walker A.R."/>
            <person name="Woodward J."/>
            <person name="Dobbelaere D.A.E."/>
            <person name="Langsley G."/>
            <person name="Rajandream M.A."/>
            <person name="McKeever D."/>
            <person name="Shiels B."/>
            <person name="Tait A."/>
            <person name="Barrell B.G."/>
            <person name="Hall N."/>
        </authorList>
    </citation>
    <scope>NUCLEOTIDE SEQUENCE [LARGE SCALE GENOMIC DNA]</scope>
    <source>
        <strain evidence="5">Ankara</strain>
    </source>
</reference>
<dbReference type="InParanoid" id="Q4UC54"/>
<dbReference type="Gene3D" id="3.30.420.10">
    <property type="entry name" value="Ribonuclease H-like superfamily/Ribonuclease H"/>
    <property type="match status" value="1"/>
</dbReference>
<dbReference type="EMBL" id="CR940352">
    <property type="protein sequence ID" value="CAI75597.1"/>
    <property type="molecule type" value="Genomic_DNA"/>
</dbReference>
<dbReference type="SMART" id="SM00474">
    <property type="entry name" value="35EXOc"/>
    <property type="match status" value="1"/>
</dbReference>
<dbReference type="GO" id="GO:0071044">
    <property type="term" value="P:histone mRNA catabolic process"/>
    <property type="evidence" value="ECO:0007669"/>
    <property type="project" value="TreeGrafter"/>
</dbReference>
<dbReference type="InterPro" id="IPR045092">
    <property type="entry name" value="Rrp6-like"/>
</dbReference>
<feature type="compositionally biased region" description="Basic and acidic residues" evidence="2">
    <location>
        <begin position="134"/>
        <end position="163"/>
    </location>
</feature>
<feature type="compositionally biased region" description="Polar residues" evidence="2">
    <location>
        <begin position="164"/>
        <end position="174"/>
    </location>
</feature>
<dbReference type="GO" id="GO:0003727">
    <property type="term" value="F:single-stranded RNA binding"/>
    <property type="evidence" value="ECO:0007669"/>
    <property type="project" value="TreeGrafter"/>
</dbReference>
<proteinExistence type="predicted"/>
<dbReference type="Pfam" id="PF01612">
    <property type="entry name" value="DNA_pol_A_exo1"/>
    <property type="match status" value="1"/>
</dbReference>
<feature type="compositionally biased region" description="Low complexity" evidence="2">
    <location>
        <begin position="54"/>
        <end position="66"/>
    </location>
</feature>
<protein>
    <submittedName>
        <fullName evidence="4">3'-5' exonuclease, putative</fullName>
    </submittedName>
</protein>
<dbReference type="STRING" id="5874.Q4UC54"/>
<evidence type="ECO:0000256" key="1">
    <source>
        <dbReference type="SAM" id="Coils"/>
    </source>
</evidence>
<dbReference type="GO" id="GO:0000467">
    <property type="term" value="P:exonucleolytic trimming to generate mature 3'-end of 5.8S rRNA from tricistronic rRNA transcript (SSU-rRNA, 5.8S rRNA, LSU-rRNA)"/>
    <property type="evidence" value="ECO:0007669"/>
    <property type="project" value="InterPro"/>
</dbReference>
<dbReference type="InterPro" id="IPR012337">
    <property type="entry name" value="RNaseH-like_sf"/>
</dbReference>
<evidence type="ECO:0000256" key="2">
    <source>
        <dbReference type="SAM" id="MobiDB-lite"/>
    </source>
</evidence>
<dbReference type="Proteomes" id="UP000001950">
    <property type="component" value="Chromosome 3"/>
</dbReference>
<accession>Q4UC54</accession>
<dbReference type="GO" id="GO:0071037">
    <property type="term" value="P:nuclear polyadenylation-dependent snRNA catabolic process"/>
    <property type="evidence" value="ECO:0007669"/>
    <property type="project" value="TreeGrafter"/>
</dbReference>
<dbReference type="GO" id="GO:0071038">
    <property type="term" value="P:TRAMP-dependent tRNA surveillance pathway"/>
    <property type="evidence" value="ECO:0007669"/>
    <property type="project" value="TreeGrafter"/>
</dbReference>
<dbReference type="PANTHER" id="PTHR12124:SF47">
    <property type="entry name" value="EXOSOME COMPONENT 10"/>
    <property type="match status" value="1"/>
</dbReference>
<evidence type="ECO:0000259" key="3">
    <source>
        <dbReference type="SMART" id="SM00474"/>
    </source>
</evidence>
<dbReference type="VEuPathDB" id="PiroplasmaDB:TA04265"/>
<name>Q4UC54_THEAN</name>
<dbReference type="SUPFAM" id="SSF53098">
    <property type="entry name" value="Ribonuclease H-like"/>
    <property type="match status" value="1"/>
</dbReference>
<dbReference type="FunCoup" id="Q4UC54">
    <property type="interactions" value="3"/>
</dbReference>
<dbReference type="GO" id="GO:0005730">
    <property type="term" value="C:nucleolus"/>
    <property type="evidence" value="ECO:0007669"/>
    <property type="project" value="TreeGrafter"/>
</dbReference>
<keyword evidence="5" id="KW-1185">Reference proteome</keyword>
<dbReference type="OrthoDB" id="2250022at2759"/>
<feature type="compositionally biased region" description="Basic and acidic residues" evidence="2">
    <location>
        <begin position="83"/>
        <end position="106"/>
    </location>
</feature>
<dbReference type="GO" id="GO:0000175">
    <property type="term" value="F:3'-5'-RNA exonuclease activity"/>
    <property type="evidence" value="ECO:0007669"/>
    <property type="project" value="InterPro"/>
</dbReference>
<feature type="region of interest" description="Disordered" evidence="2">
    <location>
        <begin position="1"/>
        <end position="179"/>
    </location>
</feature>
<dbReference type="GeneID" id="3864792"/>
<dbReference type="GO" id="GO:0071039">
    <property type="term" value="P:nuclear polyadenylation-dependent CUT catabolic process"/>
    <property type="evidence" value="ECO:0007669"/>
    <property type="project" value="TreeGrafter"/>
</dbReference>
<dbReference type="RefSeq" id="XP_955073.1">
    <property type="nucleotide sequence ID" value="XM_949980.1"/>
</dbReference>
<dbReference type="GO" id="GO:0000176">
    <property type="term" value="C:nuclear exosome (RNase complex)"/>
    <property type="evidence" value="ECO:0007669"/>
    <property type="project" value="TreeGrafter"/>
</dbReference>
<dbReference type="GO" id="GO:0071035">
    <property type="term" value="P:nuclear polyadenylation-dependent rRNA catabolic process"/>
    <property type="evidence" value="ECO:0007669"/>
    <property type="project" value="TreeGrafter"/>
</dbReference>
<evidence type="ECO:0000313" key="5">
    <source>
        <dbReference type="Proteomes" id="UP000001950"/>
    </source>
</evidence>
<keyword evidence="1" id="KW-0175">Coiled coil</keyword>
<dbReference type="InterPro" id="IPR036397">
    <property type="entry name" value="RNaseH_sf"/>
</dbReference>
<feature type="compositionally biased region" description="Basic and acidic residues" evidence="2">
    <location>
        <begin position="32"/>
        <end position="53"/>
    </location>
</feature>
<feature type="domain" description="3'-5' exonuclease" evidence="3">
    <location>
        <begin position="477"/>
        <end position="654"/>
    </location>
</feature>
<dbReference type="KEGG" id="tan:TA04265"/>
<organism evidence="4 5">
    <name type="scientific">Theileria annulata</name>
    <dbReference type="NCBI Taxonomy" id="5874"/>
    <lineage>
        <taxon>Eukaryota</taxon>
        <taxon>Sar</taxon>
        <taxon>Alveolata</taxon>
        <taxon>Apicomplexa</taxon>
        <taxon>Aconoidasida</taxon>
        <taxon>Piroplasmida</taxon>
        <taxon>Theileriidae</taxon>
        <taxon>Theileria</taxon>
    </lineage>
</organism>
<dbReference type="OMA" id="NNGRETC"/>
<dbReference type="InterPro" id="IPR002562">
    <property type="entry name" value="3'-5'_exonuclease_dom"/>
</dbReference>
<dbReference type="AlphaFoldDB" id="Q4UC54"/>
<sequence>MDLFVDASDSKLQPSDKYQKLLKINKKRKKPKSDGSEEKNKSENSDNKQDKPKSSTSNKNNKTTNTIVKKGDKPANKVPKKEHKLEHLNVNKRDKPVHSDIKREKSINLSPKKYKPGSSNFKSRGKRINSSTKVVHESKESSSRENKSPISRIIKEDSIKNDESPSLSNVVCSDSSRDKEPHLFHNTLIESCTEVVRSANAISNPVYREIAASSPNAKKLSNLKEMYKNSMNKIENMIKKLTSDHVFDDNTSYIDVLFDEIEYGLKKHNRAQYSRELIDPPENTKLQKKSQSQDDSTSSSVKNELYRTEKSFKNYLINLENSTISKNNIEVDLSNYNTEKRPQDQWKNHYDNFSTRFNNHSRIKKFNKIDPQVNYSSAYRDTKFFEKGFVPKIYPKHEFLSIIDEPIHVNPHLYSQELNSLFWSEDKKNSTHQGFNILGGTKNNLLSPNVNGVNNCGVSFSSLNGSHNETVQNKIDYKLIDNESDFNAMLDKLKNSRILSMDVEHHDTETYRGFICLLQLSTPQENYIIDPFKIFGKMNKLNRLTTDPKILKIMHGACNDVIWLQRDFNIFVVNLFDTREAAIVLNLPEQSLAKLVQKYFNIKLNKRFQISNWSKSYNCLNCGIRPLDDEMLDYACCDSHYLIPLYNTLKDEILSKEDGRVKIIQVMNNGRETCLKQYVDRGPEIYKKFKSISKRHKIKIPELDFVSYNLLLNIIAFRNFLARKLDKSEKLIIRDYQIALLIKRMKLGNYNYLVSNLCEFFNGVKYEIEHIIKIKNVLNQILRYIFNYVP</sequence>
<feature type="compositionally biased region" description="Polar residues" evidence="2">
    <location>
        <begin position="117"/>
        <end position="133"/>
    </location>
</feature>
<dbReference type="GO" id="GO:0071040">
    <property type="term" value="P:nuclear polyadenylation-dependent antisense transcript catabolic process"/>
    <property type="evidence" value="ECO:0007669"/>
    <property type="project" value="TreeGrafter"/>
</dbReference>
<dbReference type="GO" id="GO:0071051">
    <property type="term" value="P:poly(A)-dependent snoRNA 3'-end processing"/>
    <property type="evidence" value="ECO:0007669"/>
    <property type="project" value="TreeGrafter"/>
</dbReference>
<dbReference type="PANTHER" id="PTHR12124">
    <property type="entry name" value="POLYMYOSITIS/SCLERODERMA AUTOANTIGEN-RELATED"/>
    <property type="match status" value="1"/>
</dbReference>
<keyword evidence="4" id="KW-0269">Exonuclease</keyword>